<dbReference type="InterPro" id="IPR000649">
    <property type="entry name" value="IF-2B-related"/>
</dbReference>
<dbReference type="Gene3D" id="1.20.120.1070">
    <property type="entry name" value="Translation initiation factor eIF-2B, N-terminal domain"/>
    <property type="match status" value="1"/>
</dbReference>
<dbReference type="FunFam" id="3.40.50.10470:FF:000007">
    <property type="entry name" value="Translation initiation factor eIF-2B subunit alpha"/>
    <property type="match status" value="1"/>
</dbReference>
<dbReference type="EMBL" id="JBAMMX010000025">
    <property type="protein sequence ID" value="KAK6914626.1"/>
    <property type="molecule type" value="Genomic_DNA"/>
</dbReference>
<evidence type="ECO:0000256" key="3">
    <source>
        <dbReference type="ARBA" id="ARBA00022490"/>
    </source>
</evidence>
<dbReference type="GO" id="GO:0003743">
    <property type="term" value="F:translation initiation factor activity"/>
    <property type="evidence" value="ECO:0007669"/>
    <property type="project" value="UniProtKB-KW"/>
</dbReference>
<dbReference type="GO" id="GO:0005829">
    <property type="term" value="C:cytosol"/>
    <property type="evidence" value="ECO:0007669"/>
    <property type="project" value="UniProtKB-SubCell"/>
</dbReference>
<protein>
    <recommendedName>
        <fullName evidence="6">Translation initiation factor eIF2B subunit alpha</fullName>
    </recommendedName>
    <alternativeName>
        <fullName evidence="7">eIF2B GDP-GTP exchange factor subunit alpha</fullName>
    </alternativeName>
</protein>
<dbReference type="Proteomes" id="UP001370490">
    <property type="component" value="Unassembled WGS sequence"/>
</dbReference>
<sequence>MWWRSASFILDKQIQQDEKEDFKPESLTSFSLSSSATPLPMADALPNPNFNSSTHDNIPKVSAYYQTRAAHHGVVTGDWLAQAQAAVCRDPSIDIPPPDPHRNSSSSDSGKPFSVIDEFNSWRRQPDLAEAVAAIRALAAVIRSSEATTMMELEIELKKASDSLKSWDTTSISLTAGCDLFMRYVTRTSALEYEDFNSAKSRLLERAEKFGEISYKARKTIAMLSQDFIFDGCTILVHGFSRVVLEVLKLAAQNKKLFRVFCTEGRPERTGLLLSHELAKLDVPVKLLIDSAVAYSMDEVDMVFVGADGVVESGGIINMMGTYQIALVAHSMNKPVYVAAESYKFARLYPLDQKDLTPASRPIDFGVPIPSKVEVETSARDYTPPQYLTLLFTDLGVLSPSVVSDELIQLYL</sequence>
<evidence type="ECO:0000256" key="7">
    <source>
        <dbReference type="ARBA" id="ARBA00044236"/>
    </source>
</evidence>
<name>A0AAN8YVL6_9MAGN</name>
<dbReference type="InterPro" id="IPR037171">
    <property type="entry name" value="NagB/RpiA_transferase-like"/>
</dbReference>
<evidence type="ECO:0000256" key="1">
    <source>
        <dbReference type="ARBA" id="ARBA00004514"/>
    </source>
</evidence>
<evidence type="ECO:0000256" key="6">
    <source>
        <dbReference type="ARBA" id="ARBA00044208"/>
    </source>
</evidence>
<evidence type="ECO:0000256" key="8">
    <source>
        <dbReference type="ARBA" id="ARBA00046432"/>
    </source>
</evidence>
<comment type="subunit">
    <text evidence="8">Component of the translation initiation factor 2B (eIF2B) complex which is a heterodecamer of two sets of five different subunits: alpha, beta, gamma, delta and epsilon. Subunits alpha, beta and delta comprise a regulatory subcomplex and subunits epsilon and gamma comprise a catalytic subcomplex. Within the complex, the hexameric regulatory complex resides at the center, with the two heterodimeric catalytic subcomplexes bound on opposite sides.</text>
</comment>
<evidence type="ECO:0000256" key="4">
    <source>
        <dbReference type="ARBA" id="ARBA00022540"/>
    </source>
</evidence>
<evidence type="ECO:0000313" key="12">
    <source>
        <dbReference type="Proteomes" id="UP001370490"/>
    </source>
</evidence>
<keyword evidence="4 11" id="KW-0396">Initiation factor</keyword>
<comment type="similarity">
    <text evidence="2 9">Belongs to the eIF-2B alpha/beta/delta subunits family.</text>
</comment>
<dbReference type="PANTHER" id="PTHR45860:SF1">
    <property type="entry name" value="TRANSLATION INITIATION FACTOR EIF-2B SUBUNIT ALPHA"/>
    <property type="match status" value="1"/>
</dbReference>
<dbReference type="InterPro" id="IPR042528">
    <property type="entry name" value="elF-2B_alpha_N"/>
</dbReference>
<dbReference type="GO" id="GO:0005851">
    <property type="term" value="C:eukaryotic translation initiation factor 2B complex"/>
    <property type="evidence" value="ECO:0007669"/>
    <property type="project" value="TreeGrafter"/>
</dbReference>
<organism evidence="11 12">
    <name type="scientific">Dillenia turbinata</name>
    <dbReference type="NCBI Taxonomy" id="194707"/>
    <lineage>
        <taxon>Eukaryota</taxon>
        <taxon>Viridiplantae</taxon>
        <taxon>Streptophyta</taxon>
        <taxon>Embryophyta</taxon>
        <taxon>Tracheophyta</taxon>
        <taxon>Spermatophyta</taxon>
        <taxon>Magnoliopsida</taxon>
        <taxon>eudicotyledons</taxon>
        <taxon>Gunneridae</taxon>
        <taxon>Pentapetalae</taxon>
        <taxon>Dilleniales</taxon>
        <taxon>Dilleniaceae</taxon>
        <taxon>Dillenia</taxon>
    </lineage>
</organism>
<feature type="region of interest" description="Disordered" evidence="10">
    <location>
        <begin position="90"/>
        <end position="112"/>
    </location>
</feature>
<reference evidence="11 12" key="1">
    <citation type="submission" date="2023-12" db="EMBL/GenBank/DDBJ databases">
        <title>A high-quality genome assembly for Dillenia turbinata (Dilleniales).</title>
        <authorList>
            <person name="Chanderbali A."/>
        </authorList>
    </citation>
    <scope>NUCLEOTIDE SEQUENCE [LARGE SCALE GENOMIC DNA]</scope>
    <source>
        <strain evidence="11">LSX21</strain>
        <tissue evidence="11">Leaf</tissue>
    </source>
</reference>
<comment type="caution">
    <text evidence="11">The sequence shown here is derived from an EMBL/GenBank/DDBJ whole genome shotgun (WGS) entry which is preliminary data.</text>
</comment>
<dbReference type="InterPro" id="IPR042529">
    <property type="entry name" value="IF_2B-like_C"/>
</dbReference>
<comment type="subcellular location">
    <subcellularLocation>
        <location evidence="1">Cytoplasm</location>
        <location evidence="1">Cytosol</location>
    </subcellularLocation>
</comment>
<dbReference type="AlphaFoldDB" id="A0AAN8YVL6"/>
<keyword evidence="3" id="KW-0963">Cytoplasm</keyword>
<evidence type="ECO:0000256" key="10">
    <source>
        <dbReference type="SAM" id="MobiDB-lite"/>
    </source>
</evidence>
<dbReference type="InterPro" id="IPR051501">
    <property type="entry name" value="eIF2B_alpha/beta/delta"/>
</dbReference>
<gene>
    <name evidence="11" type="ORF">RJ641_019743</name>
</gene>
<accession>A0AAN8YVL6</accession>
<evidence type="ECO:0000256" key="5">
    <source>
        <dbReference type="ARBA" id="ARBA00022917"/>
    </source>
</evidence>
<evidence type="ECO:0000313" key="11">
    <source>
        <dbReference type="EMBL" id="KAK6914626.1"/>
    </source>
</evidence>
<evidence type="ECO:0000256" key="2">
    <source>
        <dbReference type="ARBA" id="ARBA00007251"/>
    </source>
</evidence>
<dbReference type="PANTHER" id="PTHR45860">
    <property type="entry name" value="TRANSLATION INITIATION FACTOR EIF-2B SUBUNIT ALPHA"/>
    <property type="match status" value="1"/>
</dbReference>
<dbReference type="Pfam" id="PF01008">
    <property type="entry name" value="IF-2B"/>
    <property type="match status" value="1"/>
</dbReference>
<keyword evidence="5" id="KW-0648">Protein biosynthesis</keyword>
<dbReference type="GO" id="GO:0005085">
    <property type="term" value="F:guanyl-nucleotide exchange factor activity"/>
    <property type="evidence" value="ECO:0007669"/>
    <property type="project" value="TreeGrafter"/>
</dbReference>
<evidence type="ECO:0000256" key="9">
    <source>
        <dbReference type="RuleBase" id="RU003814"/>
    </source>
</evidence>
<keyword evidence="12" id="KW-1185">Reference proteome</keyword>
<proteinExistence type="inferred from homology"/>
<dbReference type="SUPFAM" id="SSF100950">
    <property type="entry name" value="NagB/RpiA/CoA transferase-like"/>
    <property type="match status" value="1"/>
</dbReference>
<dbReference type="FunFam" id="1.20.120.1070:FF:000003">
    <property type="entry name" value="Translation initiation factor eIF-2B subunit alpha"/>
    <property type="match status" value="1"/>
</dbReference>
<dbReference type="Gene3D" id="3.40.50.10470">
    <property type="entry name" value="Translation initiation factor eif-2b, domain 2"/>
    <property type="match status" value="1"/>
</dbReference>